<organism evidence="1 2">
    <name type="scientific">Vararia minispora EC-137</name>
    <dbReference type="NCBI Taxonomy" id="1314806"/>
    <lineage>
        <taxon>Eukaryota</taxon>
        <taxon>Fungi</taxon>
        <taxon>Dikarya</taxon>
        <taxon>Basidiomycota</taxon>
        <taxon>Agaricomycotina</taxon>
        <taxon>Agaricomycetes</taxon>
        <taxon>Russulales</taxon>
        <taxon>Lachnocladiaceae</taxon>
        <taxon>Vararia</taxon>
    </lineage>
</organism>
<sequence>PSLREALLEHLAKLLPSDEKPGTSHSLSTRVNRSVRHTGTFSTADAAVSSARLEQKRVLTESQAAPSSYVTVLRPTVGKEASEVVLAKVSSIYTTSGARGAAHGYVDSVSSIEELSYIAVQAYKLSHGAIFTSLACPECGCMTFLRIPHTHVIFSFSTASFTSTAVGDNWAFPITLVTADDFTMELLRRLWDRTGDVQAAVKFLNSHKRMTMINHGGASSGDEGGDESDAAHAGPWEQLDHGPYSYFFVQTESSYSLSDLLSPATFDQRADGTLVTGEVRSGVQTDAVASDVQSVQGLYYVYYLCLFVHLVTINFVQQF</sequence>
<evidence type="ECO:0000313" key="2">
    <source>
        <dbReference type="Proteomes" id="UP000814128"/>
    </source>
</evidence>
<evidence type="ECO:0000313" key="1">
    <source>
        <dbReference type="EMBL" id="KAI0026402.1"/>
    </source>
</evidence>
<proteinExistence type="predicted"/>
<name>A0ACB8Q460_9AGAM</name>
<dbReference type="Proteomes" id="UP000814128">
    <property type="component" value="Unassembled WGS sequence"/>
</dbReference>
<gene>
    <name evidence="1" type="ORF">K488DRAFT_75370</name>
</gene>
<feature type="non-terminal residue" evidence="1">
    <location>
        <position position="319"/>
    </location>
</feature>
<keyword evidence="2" id="KW-1185">Reference proteome</keyword>
<accession>A0ACB8Q460</accession>
<feature type="non-terminal residue" evidence="1">
    <location>
        <position position="1"/>
    </location>
</feature>
<protein>
    <submittedName>
        <fullName evidence="1">Uncharacterized protein</fullName>
    </submittedName>
</protein>
<dbReference type="EMBL" id="MU274628">
    <property type="protein sequence ID" value="KAI0026402.1"/>
    <property type="molecule type" value="Genomic_DNA"/>
</dbReference>
<reference evidence="1" key="1">
    <citation type="submission" date="2021-02" db="EMBL/GenBank/DDBJ databases">
        <authorList>
            <consortium name="DOE Joint Genome Institute"/>
            <person name="Ahrendt S."/>
            <person name="Looney B.P."/>
            <person name="Miyauchi S."/>
            <person name="Morin E."/>
            <person name="Drula E."/>
            <person name="Courty P.E."/>
            <person name="Chicoki N."/>
            <person name="Fauchery L."/>
            <person name="Kohler A."/>
            <person name="Kuo A."/>
            <person name="Labutti K."/>
            <person name="Pangilinan J."/>
            <person name="Lipzen A."/>
            <person name="Riley R."/>
            <person name="Andreopoulos W."/>
            <person name="He G."/>
            <person name="Johnson J."/>
            <person name="Barry K.W."/>
            <person name="Grigoriev I.V."/>
            <person name="Nagy L."/>
            <person name="Hibbett D."/>
            <person name="Henrissat B."/>
            <person name="Matheny P.B."/>
            <person name="Labbe J."/>
            <person name="Martin F."/>
        </authorList>
    </citation>
    <scope>NUCLEOTIDE SEQUENCE</scope>
    <source>
        <strain evidence="1">EC-137</strain>
    </source>
</reference>
<reference evidence="1" key="2">
    <citation type="journal article" date="2022" name="New Phytol.">
        <title>Evolutionary transition to the ectomycorrhizal habit in the genomes of a hyperdiverse lineage of mushroom-forming fungi.</title>
        <authorList>
            <person name="Looney B."/>
            <person name="Miyauchi S."/>
            <person name="Morin E."/>
            <person name="Drula E."/>
            <person name="Courty P.E."/>
            <person name="Kohler A."/>
            <person name="Kuo A."/>
            <person name="LaButti K."/>
            <person name="Pangilinan J."/>
            <person name="Lipzen A."/>
            <person name="Riley R."/>
            <person name="Andreopoulos W."/>
            <person name="He G."/>
            <person name="Johnson J."/>
            <person name="Nolan M."/>
            <person name="Tritt A."/>
            <person name="Barry K.W."/>
            <person name="Grigoriev I.V."/>
            <person name="Nagy L.G."/>
            <person name="Hibbett D."/>
            <person name="Henrissat B."/>
            <person name="Matheny P.B."/>
            <person name="Labbe J."/>
            <person name="Martin F.M."/>
        </authorList>
    </citation>
    <scope>NUCLEOTIDE SEQUENCE</scope>
    <source>
        <strain evidence="1">EC-137</strain>
    </source>
</reference>
<comment type="caution">
    <text evidence="1">The sequence shown here is derived from an EMBL/GenBank/DDBJ whole genome shotgun (WGS) entry which is preliminary data.</text>
</comment>